<gene>
    <name evidence="1" type="ORF">NDU88_004283</name>
</gene>
<proteinExistence type="predicted"/>
<evidence type="ECO:0000313" key="2">
    <source>
        <dbReference type="Proteomes" id="UP001066276"/>
    </source>
</evidence>
<comment type="caution">
    <text evidence="1">The sequence shown here is derived from an EMBL/GenBank/DDBJ whole genome shotgun (WGS) entry which is preliminary data.</text>
</comment>
<evidence type="ECO:0000313" key="1">
    <source>
        <dbReference type="EMBL" id="KAJ1216682.1"/>
    </source>
</evidence>
<dbReference type="EMBL" id="JANPWB010000001">
    <property type="protein sequence ID" value="KAJ1216682.1"/>
    <property type="molecule type" value="Genomic_DNA"/>
</dbReference>
<dbReference type="AlphaFoldDB" id="A0AAV7WRE9"/>
<organism evidence="1 2">
    <name type="scientific">Pleurodeles waltl</name>
    <name type="common">Iberian ribbed newt</name>
    <dbReference type="NCBI Taxonomy" id="8319"/>
    <lineage>
        <taxon>Eukaryota</taxon>
        <taxon>Metazoa</taxon>
        <taxon>Chordata</taxon>
        <taxon>Craniata</taxon>
        <taxon>Vertebrata</taxon>
        <taxon>Euteleostomi</taxon>
        <taxon>Amphibia</taxon>
        <taxon>Batrachia</taxon>
        <taxon>Caudata</taxon>
        <taxon>Salamandroidea</taxon>
        <taxon>Salamandridae</taxon>
        <taxon>Pleurodelinae</taxon>
        <taxon>Pleurodeles</taxon>
    </lineage>
</organism>
<reference evidence="1" key="1">
    <citation type="journal article" date="2022" name="bioRxiv">
        <title>Sequencing and chromosome-scale assembly of the giantPleurodeles waltlgenome.</title>
        <authorList>
            <person name="Brown T."/>
            <person name="Elewa A."/>
            <person name="Iarovenko S."/>
            <person name="Subramanian E."/>
            <person name="Araus A.J."/>
            <person name="Petzold A."/>
            <person name="Susuki M."/>
            <person name="Suzuki K.-i.T."/>
            <person name="Hayashi T."/>
            <person name="Toyoda A."/>
            <person name="Oliveira C."/>
            <person name="Osipova E."/>
            <person name="Leigh N.D."/>
            <person name="Simon A."/>
            <person name="Yun M.H."/>
        </authorList>
    </citation>
    <scope>NUCLEOTIDE SEQUENCE</scope>
    <source>
        <strain evidence="1">20211129_DDA</strain>
        <tissue evidence="1">Liver</tissue>
    </source>
</reference>
<dbReference type="Proteomes" id="UP001066276">
    <property type="component" value="Chromosome 1_1"/>
</dbReference>
<sequence>MVGRLICSASSRAEVVLVEPSCVHEGSYWQASLDGHPRDVLVVVGQVLGGNVFPDVVCCGRGEATDWFTDILHTDLALDDLQSPLGRGGSHQTKLLYDLLHFLLKPCGFPVVGDGALPLCLSEAPPHWHRKNRAIRNLPWLLSSVLRVFLTQWHTKVPPHDGADVRHFFASLVVDLEHHISLHSIHIEVPDEVEYHSCDGLGSSRLQ</sequence>
<accession>A0AAV7WRE9</accession>
<keyword evidence="2" id="KW-1185">Reference proteome</keyword>
<name>A0AAV7WRE9_PLEWA</name>
<protein>
    <submittedName>
        <fullName evidence="1">Uncharacterized protein</fullName>
    </submittedName>
</protein>